<dbReference type="GO" id="GO:0005886">
    <property type="term" value="C:plasma membrane"/>
    <property type="evidence" value="ECO:0007669"/>
    <property type="project" value="UniProtKB-SubCell"/>
</dbReference>
<keyword evidence="2 7" id="KW-0813">Transport</keyword>
<organism evidence="9 10">
    <name type="scientific">Pseudonocardia halophobica</name>
    <dbReference type="NCBI Taxonomy" id="29401"/>
    <lineage>
        <taxon>Bacteria</taxon>
        <taxon>Bacillati</taxon>
        <taxon>Actinomycetota</taxon>
        <taxon>Actinomycetes</taxon>
        <taxon>Pseudonocardiales</taxon>
        <taxon>Pseudonocardiaceae</taxon>
        <taxon>Pseudonocardia</taxon>
    </lineage>
</organism>
<dbReference type="Proteomes" id="UP001143463">
    <property type="component" value="Unassembled WGS sequence"/>
</dbReference>
<feature type="transmembrane region" description="Helical" evidence="7">
    <location>
        <begin position="220"/>
        <end position="239"/>
    </location>
</feature>
<feature type="transmembrane region" description="Helical" evidence="7">
    <location>
        <begin position="12"/>
        <end position="30"/>
    </location>
</feature>
<dbReference type="SUPFAM" id="SSF161098">
    <property type="entry name" value="MetI-like"/>
    <property type="match status" value="1"/>
</dbReference>
<reference evidence="9" key="2">
    <citation type="submission" date="2023-01" db="EMBL/GenBank/DDBJ databases">
        <authorList>
            <person name="Sun Q."/>
            <person name="Evtushenko L."/>
        </authorList>
    </citation>
    <scope>NUCLEOTIDE SEQUENCE</scope>
    <source>
        <strain evidence="9">VKM Ac-1069</strain>
    </source>
</reference>
<gene>
    <name evidence="9" type="ORF">GCM10017577_56040</name>
</gene>
<protein>
    <submittedName>
        <fullName evidence="9">ABC transporter permease</fullName>
    </submittedName>
</protein>
<comment type="caution">
    <text evidence="9">The sequence shown here is derived from an EMBL/GenBank/DDBJ whole genome shotgun (WGS) entry which is preliminary data.</text>
</comment>
<feature type="transmembrane region" description="Helical" evidence="7">
    <location>
        <begin position="36"/>
        <end position="55"/>
    </location>
</feature>
<keyword evidence="6 7" id="KW-0472">Membrane</keyword>
<keyword evidence="10" id="KW-1185">Reference proteome</keyword>
<evidence type="ECO:0000256" key="2">
    <source>
        <dbReference type="ARBA" id="ARBA00022448"/>
    </source>
</evidence>
<evidence type="ECO:0000313" key="9">
    <source>
        <dbReference type="EMBL" id="GLL14457.1"/>
    </source>
</evidence>
<keyword evidence="4 7" id="KW-0812">Transmembrane</keyword>
<feature type="transmembrane region" description="Helical" evidence="7">
    <location>
        <begin position="184"/>
        <end position="208"/>
    </location>
</feature>
<name>A0A9W6NZA1_9PSEU</name>
<keyword evidence="3" id="KW-1003">Cell membrane</keyword>
<comment type="subcellular location">
    <subcellularLocation>
        <location evidence="1 7">Cell membrane</location>
        <topology evidence="1 7">Multi-pass membrane protein</topology>
    </subcellularLocation>
</comment>
<evidence type="ECO:0000256" key="3">
    <source>
        <dbReference type="ARBA" id="ARBA00022475"/>
    </source>
</evidence>
<dbReference type="CDD" id="cd06261">
    <property type="entry name" value="TM_PBP2"/>
    <property type="match status" value="1"/>
</dbReference>
<dbReference type="Pfam" id="PF00528">
    <property type="entry name" value="BPD_transp_1"/>
    <property type="match status" value="1"/>
</dbReference>
<dbReference type="InterPro" id="IPR035906">
    <property type="entry name" value="MetI-like_sf"/>
</dbReference>
<comment type="similarity">
    <text evidence="7">Belongs to the binding-protein-dependent transport system permease family.</text>
</comment>
<sequence>MIRQLSLRATGIGLIVLLVVAWELAVRLQLVDSPSIPSFSASVAALVGGITDGTLPVAMGETLSRVLVGYAVAVVAAVVVGALMGTSRFVYYLLEPVTELLRPIPSAAYIPVAILLLGVGSEMKIAVIALTSFFPVVLSTCGGVRSVDPILVDTGRTLGYGPLGRLRRIVLPSALPETLTGMRVALGIALIVGIVSEMLAGDTGIGYLILESQRIFQVPLMFAGIITLALVGYLLNLAFGRVESHLLRWRTA</sequence>
<dbReference type="PANTHER" id="PTHR30151:SF0">
    <property type="entry name" value="ABC TRANSPORTER PERMEASE PROTEIN MJ0413-RELATED"/>
    <property type="match status" value="1"/>
</dbReference>
<evidence type="ECO:0000259" key="8">
    <source>
        <dbReference type="PROSITE" id="PS50928"/>
    </source>
</evidence>
<evidence type="ECO:0000256" key="4">
    <source>
        <dbReference type="ARBA" id="ARBA00022692"/>
    </source>
</evidence>
<evidence type="ECO:0000256" key="7">
    <source>
        <dbReference type="RuleBase" id="RU363032"/>
    </source>
</evidence>
<dbReference type="Gene3D" id="1.10.3720.10">
    <property type="entry name" value="MetI-like"/>
    <property type="match status" value="1"/>
</dbReference>
<evidence type="ECO:0000256" key="5">
    <source>
        <dbReference type="ARBA" id="ARBA00022989"/>
    </source>
</evidence>
<dbReference type="PANTHER" id="PTHR30151">
    <property type="entry name" value="ALKANE SULFONATE ABC TRANSPORTER-RELATED, MEMBRANE SUBUNIT"/>
    <property type="match status" value="1"/>
</dbReference>
<reference evidence="9" key="1">
    <citation type="journal article" date="2014" name="Int. J. Syst. Evol. Microbiol.">
        <title>Complete genome sequence of Corynebacterium casei LMG S-19264T (=DSM 44701T), isolated from a smear-ripened cheese.</title>
        <authorList>
            <consortium name="US DOE Joint Genome Institute (JGI-PGF)"/>
            <person name="Walter F."/>
            <person name="Albersmeier A."/>
            <person name="Kalinowski J."/>
            <person name="Ruckert C."/>
        </authorList>
    </citation>
    <scope>NUCLEOTIDE SEQUENCE</scope>
    <source>
        <strain evidence="9">VKM Ac-1069</strain>
    </source>
</reference>
<feature type="transmembrane region" description="Helical" evidence="7">
    <location>
        <begin position="126"/>
        <end position="147"/>
    </location>
</feature>
<dbReference type="RefSeq" id="WP_051737990.1">
    <property type="nucleotide sequence ID" value="NZ_BAAAUZ010000032.1"/>
</dbReference>
<evidence type="ECO:0000313" key="10">
    <source>
        <dbReference type="Proteomes" id="UP001143463"/>
    </source>
</evidence>
<evidence type="ECO:0000256" key="1">
    <source>
        <dbReference type="ARBA" id="ARBA00004651"/>
    </source>
</evidence>
<dbReference type="InterPro" id="IPR000515">
    <property type="entry name" value="MetI-like"/>
</dbReference>
<feature type="domain" description="ABC transmembrane type-1" evidence="8">
    <location>
        <begin position="59"/>
        <end position="239"/>
    </location>
</feature>
<proteinExistence type="inferred from homology"/>
<dbReference type="AlphaFoldDB" id="A0A9W6NZA1"/>
<accession>A0A9W6NZA1</accession>
<keyword evidence="5 7" id="KW-1133">Transmembrane helix</keyword>
<dbReference type="GO" id="GO:0055085">
    <property type="term" value="P:transmembrane transport"/>
    <property type="evidence" value="ECO:0007669"/>
    <property type="project" value="InterPro"/>
</dbReference>
<feature type="transmembrane region" description="Helical" evidence="7">
    <location>
        <begin position="67"/>
        <end position="94"/>
    </location>
</feature>
<evidence type="ECO:0000256" key="6">
    <source>
        <dbReference type="ARBA" id="ARBA00023136"/>
    </source>
</evidence>
<dbReference type="PROSITE" id="PS50928">
    <property type="entry name" value="ABC_TM1"/>
    <property type="match status" value="1"/>
</dbReference>
<dbReference type="EMBL" id="BSFQ01000032">
    <property type="protein sequence ID" value="GLL14457.1"/>
    <property type="molecule type" value="Genomic_DNA"/>
</dbReference>